<proteinExistence type="predicted"/>
<accession>A0ABN1U644</accession>
<evidence type="ECO:0008006" key="3">
    <source>
        <dbReference type="Google" id="ProtNLM"/>
    </source>
</evidence>
<gene>
    <name evidence="1" type="ORF">GCM10009663_74210</name>
</gene>
<dbReference type="EMBL" id="BAAALD010000144">
    <property type="protein sequence ID" value="GAA1124397.1"/>
    <property type="molecule type" value="Genomic_DNA"/>
</dbReference>
<keyword evidence="2" id="KW-1185">Reference proteome</keyword>
<evidence type="ECO:0000313" key="2">
    <source>
        <dbReference type="Proteomes" id="UP001499987"/>
    </source>
</evidence>
<comment type="caution">
    <text evidence="1">The sequence shown here is derived from an EMBL/GenBank/DDBJ whole genome shotgun (WGS) entry which is preliminary data.</text>
</comment>
<dbReference type="Proteomes" id="UP001499987">
    <property type="component" value="Unassembled WGS sequence"/>
</dbReference>
<protein>
    <recommendedName>
        <fullName evidence="3">Secreted protein</fullName>
    </recommendedName>
</protein>
<reference evidence="1 2" key="1">
    <citation type="journal article" date="2019" name="Int. J. Syst. Evol. Microbiol.">
        <title>The Global Catalogue of Microorganisms (GCM) 10K type strain sequencing project: providing services to taxonomists for standard genome sequencing and annotation.</title>
        <authorList>
            <consortium name="The Broad Institute Genomics Platform"/>
            <consortium name="The Broad Institute Genome Sequencing Center for Infectious Disease"/>
            <person name="Wu L."/>
            <person name="Ma J."/>
        </authorList>
    </citation>
    <scope>NUCLEOTIDE SEQUENCE [LARGE SCALE GENOMIC DNA]</scope>
    <source>
        <strain evidence="1 2">JCM 13002</strain>
    </source>
</reference>
<organism evidence="1 2">
    <name type="scientific">Kitasatospora arboriphila</name>
    <dbReference type="NCBI Taxonomy" id="258052"/>
    <lineage>
        <taxon>Bacteria</taxon>
        <taxon>Bacillati</taxon>
        <taxon>Actinomycetota</taxon>
        <taxon>Actinomycetes</taxon>
        <taxon>Kitasatosporales</taxon>
        <taxon>Streptomycetaceae</taxon>
        <taxon>Kitasatospora</taxon>
    </lineage>
</organism>
<evidence type="ECO:0000313" key="1">
    <source>
        <dbReference type="EMBL" id="GAA1124397.1"/>
    </source>
</evidence>
<sequence length="83" mass="8307">MVGSAVFSTAVVFSLAAAALVVVVFLAAAGEVVEAAVVRFAVARLRAGAAVAVLPAVSEPADQQRVETELRELEVAAGGDARA</sequence>
<name>A0ABN1U644_9ACTN</name>